<feature type="chain" id="PRO_5029708805" evidence="1">
    <location>
        <begin position="20"/>
        <end position="99"/>
    </location>
</feature>
<organism evidence="2 3">
    <name type="scientific">Clytia hemisphaerica</name>
    <dbReference type="NCBI Taxonomy" id="252671"/>
    <lineage>
        <taxon>Eukaryota</taxon>
        <taxon>Metazoa</taxon>
        <taxon>Cnidaria</taxon>
        <taxon>Hydrozoa</taxon>
        <taxon>Hydroidolina</taxon>
        <taxon>Leptothecata</taxon>
        <taxon>Obeliida</taxon>
        <taxon>Clytiidae</taxon>
        <taxon>Clytia</taxon>
    </lineage>
</organism>
<protein>
    <submittedName>
        <fullName evidence="2">Uncharacterized protein</fullName>
    </submittedName>
</protein>
<keyword evidence="3" id="KW-1185">Reference proteome</keyword>
<dbReference type="EnsemblMetazoa" id="CLYHEMT004939.1">
    <property type="protein sequence ID" value="CLYHEMP004939.1"/>
    <property type="gene ID" value="CLYHEMG004939"/>
</dbReference>
<evidence type="ECO:0000313" key="3">
    <source>
        <dbReference type="Proteomes" id="UP000594262"/>
    </source>
</evidence>
<feature type="signal peptide" evidence="1">
    <location>
        <begin position="1"/>
        <end position="19"/>
    </location>
</feature>
<dbReference type="Proteomes" id="UP000594262">
    <property type="component" value="Unplaced"/>
</dbReference>
<sequence>MKTLSILLIVGFATLAVLARQPSDELTKKVQKKLEQRIVKELSKEVVKKLEKGAETDDEDLDDEILDLQFYEDAKPLLFRSISRGISSLFSRRRRGIGF</sequence>
<evidence type="ECO:0000256" key="1">
    <source>
        <dbReference type="SAM" id="SignalP"/>
    </source>
</evidence>
<reference evidence="2" key="1">
    <citation type="submission" date="2021-01" db="UniProtKB">
        <authorList>
            <consortium name="EnsemblMetazoa"/>
        </authorList>
    </citation>
    <scope>IDENTIFICATION</scope>
</reference>
<keyword evidence="1" id="KW-0732">Signal</keyword>
<proteinExistence type="predicted"/>
<dbReference type="AlphaFoldDB" id="A0A7M5UZ95"/>
<accession>A0A7M5UZ95</accession>
<evidence type="ECO:0000313" key="2">
    <source>
        <dbReference type="EnsemblMetazoa" id="CLYHEMP004939.1"/>
    </source>
</evidence>
<name>A0A7M5UZ95_9CNID</name>